<dbReference type="AlphaFoldDB" id="A0A8S4SAV8"/>
<gene>
    <name evidence="1" type="primary">jg2390</name>
    <name evidence="1" type="ORF">PAEG_LOCUS20986</name>
</gene>
<evidence type="ECO:0000313" key="2">
    <source>
        <dbReference type="Proteomes" id="UP000838756"/>
    </source>
</evidence>
<organism evidence="1 2">
    <name type="scientific">Pararge aegeria aegeria</name>
    <dbReference type="NCBI Taxonomy" id="348720"/>
    <lineage>
        <taxon>Eukaryota</taxon>
        <taxon>Metazoa</taxon>
        <taxon>Ecdysozoa</taxon>
        <taxon>Arthropoda</taxon>
        <taxon>Hexapoda</taxon>
        <taxon>Insecta</taxon>
        <taxon>Pterygota</taxon>
        <taxon>Neoptera</taxon>
        <taxon>Endopterygota</taxon>
        <taxon>Lepidoptera</taxon>
        <taxon>Glossata</taxon>
        <taxon>Ditrysia</taxon>
        <taxon>Papilionoidea</taxon>
        <taxon>Nymphalidae</taxon>
        <taxon>Satyrinae</taxon>
        <taxon>Satyrini</taxon>
        <taxon>Parargina</taxon>
        <taxon>Pararge</taxon>
    </lineage>
</organism>
<dbReference type="Proteomes" id="UP000838756">
    <property type="component" value="Unassembled WGS sequence"/>
</dbReference>
<reference evidence="1" key="1">
    <citation type="submission" date="2022-03" db="EMBL/GenBank/DDBJ databases">
        <authorList>
            <person name="Lindestad O."/>
        </authorList>
    </citation>
    <scope>NUCLEOTIDE SEQUENCE</scope>
</reference>
<sequence length="76" mass="8668">MGTRASGRCRGFCGLMIARRGARLNKSCQYGGREIPGKWECYLPLTRCVKGEYMAWNEKENTERASLPNRQLVLID</sequence>
<evidence type="ECO:0000313" key="1">
    <source>
        <dbReference type="EMBL" id="CAH2245136.1"/>
    </source>
</evidence>
<proteinExistence type="predicted"/>
<dbReference type="EMBL" id="CAKXAJ010025893">
    <property type="protein sequence ID" value="CAH2245136.1"/>
    <property type="molecule type" value="Genomic_DNA"/>
</dbReference>
<name>A0A8S4SAV8_9NEOP</name>
<protein>
    <submittedName>
        <fullName evidence="1">Jg2390 protein</fullName>
    </submittedName>
</protein>
<keyword evidence="2" id="KW-1185">Reference proteome</keyword>
<accession>A0A8S4SAV8</accession>
<comment type="caution">
    <text evidence="1">The sequence shown here is derived from an EMBL/GenBank/DDBJ whole genome shotgun (WGS) entry which is preliminary data.</text>
</comment>